<evidence type="ECO:0000256" key="1">
    <source>
        <dbReference type="ARBA" id="ARBA00008314"/>
    </source>
</evidence>
<dbReference type="Proteomes" id="UP001623349">
    <property type="component" value="Unassembled WGS sequence"/>
</dbReference>
<dbReference type="InterPro" id="IPR036961">
    <property type="entry name" value="Kinesin_motor_dom_sf"/>
</dbReference>
<evidence type="ECO:0000256" key="2">
    <source>
        <dbReference type="ARBA" id="ARBA00022741"/>
    </source>
</evidence>
<dbReference type="Gene3D" id="1.10.10.820">
    <property type="match status" value="1"/>
</dbReference>
<organism evidence="11 12">
    <name type="scientific">Apodemus speciosus</name>
    <name type="common">Large Japanese field mouse</name>
    <dbReference type="NCBI Taxonomy" id="105296"/>
    <lineage>
        <taxon>Eukaryota</taxon>
        <taxon>Metazoa</taxon>
        <taxon>Chordata</taxon>
        <taxon>Craniata</taxon>
        <taxon>Vertebrata</taxon>
        <taxon>Euteleostomi</taxon>
        <taxon>Mammalia</taxon>
        <taxon>Eutheria</taxon>
        <taxon>Euarchontoglires</taxon>
        <taxon>Glires</taxon>
        <taxon>Rodentia</taxon>
        <taxon>Myomorpha</taxon>
        <taxon>Muroidea</taxon>
        <taxon>Muridae</taxon>
        <taxon>Murinae</taxon>
        <taxon>Apodemus</taxon>
    </lineage>
</organism>
<dbReference type="PANTHER" id="PTHR13140:SF353">
    <property type="entry name" value="UNCONVENTIONAL MYOSIN-IH"/>
    <property type="match status" value="1"/>
</dbReference>
<keyword evidence="12" id="KW-1185">Reference proteome</keyword>
<evidence type="ECO:0000256" key="6">
    <source>
        <dbReference type="ARBA" id="ARBA00023203"/>
    </source>
</evidence>
<evidence type="ECO:0000259" key="9">
    <source>
        <dbReference type="PROSITE" id="PS51456"/>
    </source>
</evidence>
<feature type="region of interest" description="Disordered" evidence="8">
    <location>
        <begin position="722"/>
        <end position="762"/>
    </location>
</feature>
<evidence type="ECO:0000256" key="7">
    <source>
        <dbReference type="PROSITE-ProRule" id="PRU00782"/>
    </source>
</evidence>
<evidence type="ECO:0000256" key="5">
    <source>
        <dbReference type="ARBA" id="ARBA00023175"/>
    </source>
</evidence>
<dbReference type="InterPro" id="IPR010926">
    <property type="entry name" value="Myosin_TH1"/>
</dbReference>
<reference evidence="11 12" key="1">
    <citation type="submission" date="2024-08" db="EMBL/GenBank/DDBJ databases">
        <title>The draft genome of Apodemus speciosus.</title>
        <authorList>
            <person name="Nabeshima K."/>
            <person name="Suzuki S."/>
            <person name="Onuma M."/>
        </authorList>
    </citation>
    <scope>NUCLEOTIDE SEQUENCE [LARGE SCALE GENOMIC DNA]</scope>
    <source>
        <strain evidence="11">IB14-021</strain>
    </source>
</reference>
<dbReference type="SUPFAM" id="SSF52540">
    <property type="entry name" value="P-loop containing nucleoside triphosphate hydrolases"/>
    <property type="match status" value="1"/>
</dbReference>
<comment type="caution">
    <text evidence="11">The sequence shown here is derived from an EMBL/GenBank/DDBJ whole genome shotgun (WGS) entry which is preliminary data.</text>
</comment>
<comment type="similarity">
    <text evidence="1 7">Belongs to the TRAFAC class myosin-kinesin ATPase superfamily. Myosin family.</text>
</comment>
<feature type="binding site" evidence="7">
    <location>
        <begin position="118"/>
        <end position="125"/>
    </location>
    <ligand>
        <name>ATP</name>
        <dbReference type="ChEBI" id="CHEBI:30616"/>
    </ligand>
</feature>
<feature type="region of interest" description="Actin-binding" evidence="7">
    <location>
        <begin position="585"/>
        <end position="607"/>
    </location>
</feature>
<keyword evidence="4 7" id="KW-0518">Myosin</keyword>
<evidence type="ECO:0000256" key="3">
    <source>
        <dbReference type="ARBA" id="ARBA00022840"/>
    </source>
</evidence>
<dbReference type="PANTHER" id="PTHR13140">
    <property type="entry name" value="MYOSIN"/>
    <property type="match status" value="1"/>
</dbReference>
<dbReference type="Gene3D" id="3.40.850.10">
    <property type="entry name" value="Kinesin motor domain"/>
    <property type="match status" value="1"/>
</dbReference>
<dbReference type="PROSITE" id="PS51757">
    <property type="entry name" value="TH1"/>
    <property type="match status" value="1"/>
</dbReference>
<dbReference type="EMBL" id="BAAFST010000005">
    <property type="protein sequence ID" value="GAB1290031.1"/>
    <property type="molecule type" value="Genomic_DNA"/>
</dbReference>
<dbReference type="Pfam" id="PF00063">
    <property type="entry name" value="Myosin_head"/>
    <property type="match status" value="1"/>
</dbReference>
<dbReference type="PROSITE" id="PS51456">
    <property type="entry name" value="MYOSIN_MOTOR"/>
    <property type="match status" value="1"/>
</dbReference>
<dbReference type="InterPro" id="IPR027417">
    <property type="entry name" value="P-loop_NTPase"/>
</dbReference>
<dbReference type="Gene3D" id="1.20.120.720">
    <property type="entry name" value="Myosin VI head, motor domain, U50 subdomain"/>
    <property type="match status" value="1"/>
</dbReference>
<evidence type="ECO:0000259" key="10">
    <source>
        <dbReference type="PROSITE" id="PS51757"/>
    </source>
</evidence>
<dbReference type="PRINTS" id="PR00193">
    <property type="entry name" value="MYOSINHEAVY"/>
</dbReference>
<dbReference type="InterPro" id="IPR001609">
    <property type="entry name" value="Myosin_head_motor_dom-like"/>
</dbReference>
<evidence type="ECO:0000256" key="4">
    <source>
        <dbReference type="ARBA" id="ARBA00023123"/>
    </source>
</evidence>
<evidence type="ECO:0000313" key="12">
    <source>
        <dbReference type="Proteomes" id="UP001623349"/>
    </source>
</evidence>
<evidence type="ECO:0000313" key="11">
    <source>
        <dbReference type="EMBL" id="GAB1290031.1"/>
    </source>
</evidence>
<keyword evidence="5 7" id="KW-0505">Motor protein</keyword>
<keyword evidence="6 7" id="KW-0009">Actin-binding</keyword>
<dbReference type="SMART" id="SM00242">
    <property type="entry name" value="MYSc"/>
    <property type="match status" value="1"/>
</dbReference>
<accession>A0ABQ0ESK7</accession>
<gene>
    <name evidence="11" type="ORF">APTSU1_000526100</name>
</gene>
<dbReference type="InterPro" id="IPR036072">
    <property type="entry name" value="MYSc_Myo1"/>
</dbReference>
<keyword evidence="3 7" id="KW-0067">ATP-binding</keyword>
<dbReference type="Gene3D" id="1.20.5.4820">
    <property type="match status" value="1"/>
</dbReference>
<dbReference type="Gene3D" id="1.20.58.530">
    <property type="match status" value="1"/>
</dbReference>
<keyword evidence="2 7" id="KW-0547">Nucleotide-binding</keyword>
<evidence type="ECO:0000256" key="8">
    <source>
        <dbReference type="SAM" id="MobiDB-lite"/>
    </source>
</evidence>
<feature type="domain" description="TH1" evidence="10">
    <location>
        <begin position="864"/>
        <end position="1036"/>
    </location>
</feature>
<protein>
    <submittedName>
        <fullName evidence="11">Unconventional myosin-Ih</fullName>
    </submittedName>
</protein>
<dbReference type="CDD" id="cd01378">
    <property type="entry name" value="MYSc_Myo1"/>
    <property type="match status" value="1"/>
</dbReference>
<proteinExistence type="inferred from homology"/>
<name>A0ABQ0ESK7_APOSI</name>
<feature type="domain" description="Myosin motor" evidence="9">
    <location>
        <begin position="25"/>
        <end position="708"/>
    </location>
</feature>
<sequence>MKEEVRRKHIRLHMEGALTARDKVGVQDFVLLDAYTSESAFLENLRKRFRENLIYTYIGTLLVSVNPYQELGIYTASQMELYQGVNFFELPPHVYAIADNAYRMMCSELNNHFILISGESGAGKTEASKKILQYFAVTCPMTESLQIARDRLLFSIPVLEAFGNAKTLRNDNSSRFGKYMDIQFDFQGVPVGGHIISYLIEKSRVVYQNHGERNFHIFYQLLAGGEAERLASLGLERDPQLYKYLSQGHCARESPISDKDDWEAVCGAFSVIGFTEADLENLFGIIASVLHLGNVCFKGDRQGCASVPDTHEIKWIAKLLGVCPAALLEALTHRKIEAKTEEVICPLTVELSVYARDAMAKAVYGRTFTWLDFTQKTVIGLLDIYGFEVFDKNGFEQFCINYCNEKLQQLLIERTLKAEQAEYESEGIEWEPVQYFNNKIICDLVEERHRGIISILVRTVTRHRLRVCHGQDEECIRPGPATDLSFLEKLEEKVGKHAHFRTRKLAGPKGRKRIGWLEFCLLHYAGEVTYCTKGFLEKNNDLLYRHLKEVLCRSKNSILRECFLVAELENRRRPPTVGTQFKNSLSSLLEILISKEPSYIRCIKPNERKEPSKFDDFLISHQIKYLGLMEHLRVRRAGFAYRRKYEHFLQRYKSLCPDTWPHWHGPPGEGVERLIKYIGYQPQDYKLGKTKIFIRFPRTLFATEDAFEFSKHQLGVKNPGHVQRLSRKKGIREEETSSHQVRSPLAWSPGSEGDQEEKVGGTDHTELGFVKGFINRDKPLCPDNEEFVLLVRKNYILNLRYHVPKNVLDKSWLRPPGILEHASNLLRRMCTRNLVRKYCRGISAERKAMMQQKVVTSEIFRGRKEGYAESLNQPFARSRLDESKINPKVLQLLGSEKIQYGVPVIKYDRKGFKARPRQLLLTLRSAYLVELSKIKQKMEYSALRGVSTSSLSDGILVIHVWPADKQQKGDIILQCEHIFEVATKLAMLIKKEHAVRVVQGRFYISPGREGTIVFETGEEDQVYKDKNGQLRVVSAGKKT</sequence>
<dbReference type="Pfam" id="PF06017">
    <property type="entry name" value="Myosin_TH1"/>
    <property type="match status" value="1"/>
</dbReference>